<evidence type="ECO:0000313" key="3">
    <source>
        <dbReference type="Proteomes" id="UP000078302"/>
    </source>
</evidence>
<keyword evidence="3" id="KW-1185">Reference proteome</keyword>
<feature type="compositionally biased region" description="Basic and acidic residues" evidence="1">
    <location>
        <begin position="56"/>
        <end position="67"/>
    </location>
</feature>
<organism evidence="2 3">
    <name type="scientific">Acidithiobacillus ferrooxidans</name>
    <name type="common">Thiobacillus ferrooxidans</name>
    <dbReference type="NCBI Taxonomy" id="920"/>
    <lineage>
        <taxon>Bacteria</taxon>
        <taxon>Pseudomonadati</taxon>
        <taxon>Pseudomonadota</taxon>
        <taxon>Acidithiobacillia</taxon>
        <taxon>Acidithiobacillales</taxon>
        <taxon>Acidithiobacillaceae</taxon>
        <taxon>Acidithiobacillus</taxon>
    </lineage>
</organism>
<reference evidence="2 3" key="1">
    <citation type="submission" date="2016-04" db="EMBL/GenBank/DDBJ databases">
        <title>Acidithiobacillus ferrooxidans genome sequencing and assembly.</title>
        <authorList>
            <person name="Zhou Z."/>
        </authorList>
    </citation>
    <scope>NUCLEOTIDE SEQUENCE [LARGE SCALE GENOMIC DNA]</scope>
    <source>
        <strain evidence="2 3">BY0502</strain>
    </source>
</reference>
<feature type="compositionally biased region" description="Basic and acidic residues" evidence="1">
    <location>
        <begin position="1"/>
        <end position="26"/>
    </location>
</feature>
<comment type="caution">
    <text evidence="2">The sequence shown here is derived from an EMBL/GenBank/DDBJ whole genome shotgun (WGS) entry which is preliminary data.</text>
</comment>
<proteinExistence type="predicted"/>
<evidence type="ECO:0000313" key="2">
    <source>
        <dbReference type="EMBL" id="OAP93523.1"/>
    </source>
</evidence>
<dbReference type="EMBL" id="LVXZ01000005">
    <property type="protein sequence ID" value="OAP93523.1"/>
    <property type="molecule type" value="Genomic_DNA"/>
</dbReference>
<gene>
    <name evidence="2" type="ORF">A4H96_00220</name>
</gene>
<accession>A0A179BQI4</accession>
<dbReference type="AlphaFoldDB" id="A0A179BQI4"/>
<name>A0A179BQI4_ACIFR</name>
<feature type="region of interest" description="Disordered" evidence="1">
    <location>
        <begin position="1"/>
        <end position="67"/>
    </location>
</feature>
<protein>
    <submittedName>
        <fullName evidence="2">Uncharacterized protein</fullName>
    </submittedName>
</protein>
<sequence>MAEPESENKQLRKESAQMRMEQDIVKKRPKGEQTVSRSCGMRADRRILRENPPTRYNHDKRSGKDDP</sequence>
<dbReference type="Proteomes" id="UP000078302">
    <property type="component" value="Unassembled WGS sequence"/>
</dbReference>
<evidence type="ECO:0000256" key="1">
    <source>
        <dbReference type="SAM" id="MobiDB-lite"/>
    </source>
</evidence>